<keyword evidence="4" id="KW-1185">Reference proteome</keyword>
<dbReference type="Gene3D" id="1.25.40.10">
    <property type="entry name" value="Tetratricopeptide repeat domain"/>
    <property type="match status" value="1"/>
</dbReference>
<dbReference type="RefSeq" id="WP_078933041.1">
    <property type="nucleotide sequence ID" value="NZ_FUWG01000007.1"/>
</dbReference>
<dbReference type="STRING" id="261392.SAMN02745149_01130"/>
<evidence type="ECO:0000313" key="3">
    <source>
        <dbReference type="EMBL" id="SJZ40233.1"/>
    </source>
</evidence>
<evidence type="ECO:0000256" key="1">
    <source>
        <dbReference type="PROSITE-ProRule" id="PRU00339"/>
    </source>
</evidence>
<keyword evidence="2" id="KW-0472">Membrane</keyword>
<keyword evidence="2" id="KW-0812">Transmembrane</keyword>
<dbReference type="InterPro" id="IPR019734">
    <property type="entry name" value="TPR_rpt"/>
</dbReference>
<sequence length="220" mass="23856">MATFEKATVGEKISNYVENRQNVLIAILAVVVAAVIAYTVAVTVTSKANTKGLAAIDTISYVMTQESASLSEEELEMRRNKALEDLSAYLEKGGIVGVRANMLAGEIYYSVKDFKNSAKCWTSAAAKGKKSYTAPLAYFNAAVSYENINDLDNAEKYYKYAVSAKDFLMASHAEFSLGRVREAKGDTDGAIEAYRSLLGKNPDTSWGNLAKTRLIALGAE</sequence>
<keyword evidence="2" id="KW-1133">Transmembrane helix</keyword>
<reference evidence="3 4" key="1">
    <citation type="submission" date="2017-02" db="EMBL/GenBank/DDBJ databases">
        <authorList>
            <person name="Peterson S.W."/>
        </authorList>
    </citation>
    <scope>NUCLEOTIDE SEQUENCE [LARGE SCALE GENOMIC DNA]</scope>
    <source>
        <strain evidence="3 4">ATCC BAA-908</strain>
    </source>
</reference>
<accession>A0A1T4KD34</accession>
<dbReference type="OrthoDB" id="359271at2"/>
<dbReference type="GeneID" id="78316428"/>
<keyword evidence="1" id="KW-0802">TPR repeat</keyword>
<dbReference type="Proteomes" id="UP000190423">
    <property type="component" value="Unassembled WGS sequence"/>
</dbReference>
<proteinExistence type="predicted"/>
<feature type="transmembrane region" description="Helical" evidence="2">
    <location>
        <begin position="23"/>
        <end position="44"/>
    </location>
</feature>
<dbReference type="InterPro" id="IPR011990">
    <property type="entry name" value="TPR-like_helical_dom_sf"/>
</dbReference>
<dbReference type="EMBL" id="FUWG01000007">
    <property type="protein sequence ID" value="SJZ40233.1"/>
    <property type="molecule type" value="Genomic_DNA"/>
</dbReference>
<organism evidence="3 4">
    <name type="scientific">Treponema porcinum</name>
    <dbReference type="NCBI Taxonomy" id="261392"/>
    <lineage>
        <taxon>Bacteria</taxon>
        <taxon>Pseudomonadati</taxon>
        <taxon>Spirochaetota</taxon>
        <taxon>Spirochaetia</taxon>
        <taxon>Spirochaetales</taxon>
        <taxon>Treponemataceae</taxon>
        <taxon>Treponema</taxon>
    </lineage>
</organism>
<dbReference type="SUPFAM" id="SSF48452">
    <property type="entry name" value="TPR-like"/>
    <property type="match status" value="1"/>
</dbReference>
<evidence type="ECO:0000256" key="2">
    <source>
        <dbReference type="SAM" id="Phobius"/>
    </source>
</evidence>
<feature type="repeat" description="TPR" evidence="1">
    <location>
        <begin position="171"/>
        <end position="204"/>
    </location>
</feature>
<gene>
    <name evidence="3" type="ORF">SAMN02745149_01130</name>
</gene>
<dbReference type="AlphaFoldDB" id="A0A1T4KD34"/>
<name>A0A1T4KD34_TREPO</name>
<dbReference type="SMART" id="SM00028">
    <property type="entry name" value="TPR"/>
    <property type="match status" value="3"/>
</dbReference>
<dbReference type="PROSITE" id="PS50005">
    <property type="entry name" value="TPR"/>
    <property type="match status" value="1"/>
</dbReference>
<evidence type="ECO:0000313" key="4">
    <source>
        <dbReference type="Proteomes" id="UP000190423"/>
    </source>
</evidence>
<protein>
    <submittedName>
        <fullName evidence="3">Tetratricopeptide repeat-containing protein</fullName>
    </submittedName>
</protein>
<dbReference type="Pfam" id="PF13432">
    <property type="entry name" value="TPR_16"/>
    <property type="match status" value="1"/>
</dbReference>